<evidence type="ECO:0000259" key="5">
    <source>
        <dbReference type="Pfam" id="PF16077"/>
    </source>
</evidence>
<dbReference type="GO" id="GO:0021556">
    <property type="term" value="P:central nervous system formation"/>
    <property type="evidence" value="ECO:0007669"/>
    <property type="project" value="TreeGrafter"/>
</dbReference>
<dbReference type="GO" id="GO:0008083">
    <property type="term" value="F:growth factor activity"/>
    <property type="evidence" value="ECO:0007669"/>
    <property type="project" value="TreeGrafter"/>
</dbReference>
<dbReference type="GO" id="GO:0005615">
    <property type="term" value="C:extracellular space"/>
    <property type="evidence" value="ECO:0007669"/>
    <property type="project" value="UniProtKB-ARBA"/>
</dbReference>
<dbReference type="InterPro" id="IPR029034">
    <property type="entry name" value="Cystine-knot_cytokine"/>
</dbReference>
<proteinExistence type="predicted"/>
<feature type="domain" description="Spaetzle" evidence="5">
    <location>
        <begin position="136"/>
        <end position="232"/>
    </location>
</feature>
<dbReference type="GO" id="GO:0005121">
    <property type="term" value="F:Toll binding"/>
    <property type="evidence" value="ECO:0007669"/>
    <property type="project" value="TreeGrafter"/>
</dbReference>
<evidence type="ECO:0000256" key="4">
    <source>
        <dbReference type="SAM" id="SignalP"/>
    </source>
</evidence>
<dbReference type="PANTHER" id="PTHR23199">
    <property type="entry name" value="NEUROTROPHIN 1-RELATED"/>
    <property type="match status" value="1"/>
</dbReference>
<evidence type="ECO:0000313" key="6">
    <source>
        <dbReference type="EMBL" id="KAG8189181.1"/>
    </source>
</evidence>
<evidence type="ECO:0000256" key="3">
    <source>
        <dbReference type="ARBA" id="ARBA00023180"/>
    </source>
</evidence>
<evidence type="ECO:0000256" key="2">
    <source>
        <dbReference type="ARBA" id="ARBA00023157"/>
    </source>
</evidence>
<dbReference type="Gene3D" id="2.10.90.10">
    <property type="entry name" value="Cystine-knot cytokines"/>
    <property type="match status" value="1"/>
</dbReference>
<sequence>MEHRQQVGHLLITLLLLCHYSAGQPPNRGSSRPSKAEKSNVVFPSVSNETEHSLPVFPDDPVAVYVGRQLPLAPPSDEFGHPLCAKKPGDTFCENVDNYPVNEIRHAINYTTDEFVELFGTMSISSRKFGDLDEDTVCPQISRLFYPKAAVNENDHWAFVVNDIDYVQTVMAEICQGDDDQPCNYLQGTLPYGVTSKCRQKYAYKRMLALHPNKKRTYTDAFRFPSCCVCYVKKPFLLTRARDITVEDTGAPKGREKSKRGQIRTGE</sequence>
<keyword evidence="2" id="KW-1015">Disulfide bond</keyword>
<protein>
    <recommendedName>
        <fullName evidence="5">Spaetzle domain-containing protein</fullName>
    </recommendedName>
</protein>
<dbReference type="InterPro" id="IPR052444">
    <property type="entry name" value="Spz/Toll_ligand-like"/>
</dbReference>
<comment type="caution">
    <text evidence="6">The sequence shown here is derived from an EMBL/GenBank/DDBJ whole genome shotgun (WGS) entry which is preliminary data.</text>
</comment>
<gene>
    <name evidence="6" type="ORF">JTE90_013715</name>
</gene>
<dbReference type="GO" id="GO:0045087">
    <property type="term" value="P:innate immune response"/>
    <property type="evidence" value="ECO:0007669"/>
    <property type="project" value="TreeGrafter"/>
</dbReference>
<accession>A0AAV6V0W2</accession>
<organism evidence="6 7">
    <name type="scientific">Oedothorax gibbosus</name>
    <dbReference type="NCBI Taxonomy" id="931172"/>
    <lineage>
        <taxon>Eukaryota</taxon>
        <taxon>Metazoa</taxon>
        <taxon>Ecdysozoa</taxon>
        <taxon>Arthropoda</taxon>
        <taxon>Chelicerata</taxon>
        <taxon>Arachnida</taxon>
        <taxon>Araneae</taxon>
        <taxon>Araneomorphae</taxon>
        <taxon>Entelegynae</taxon>
        <taxon>Araneoidea</taxon>
        <taxon>Linyphiidae</taxon>
        <taxon>Erigoninae</taxon>
        <taxon>Oedothorax</taxon>
    </lineage>
</organism>
<dbReference type="Pfam" id="PF16077">
    <property type="entry name" value="Spaetzle"/>
    <property type="match status" value="1"/>
</dbReference>
<dbReference type="PANTHER" id="PTHR23199:SF12">
    <property type="entry name" value="NEUROTROPHIN 1-RELATED"/>
    <property type="match status" value="1"/>
</dbReference>
<dbReference type="EMBL" id="JAFNEN010000219">
    <property type="protein sequence ID" value="KAG8189181.1"/>
    <property type="molecule type" value="Genomic_DNA"/>
</dbReference>
<dbReference type="SUPFAM" id="SSF57501">
    <property type="entry name" value="Cystine-knot cytokines"/>
    <property type="match status" value="1"/>
</dbReference>
<name>A0AAV6V0W2_9ARAC</name>
<keyword evidence="7" id="KW-1185">Reference proteome</keyword>
<dbReference type="AlphaFoldDB" id="A0AAV6V0W2"/>
<dbReference type="InterPro" id="IPR032104">
    <property type="entry name" value="Spaetzle"/>
</dbReference>
<dbReference type="Proteomes" id="UP000827092">
    <property type="component" value="Unassembled WGS sequence"/>
</dbReference>
<keyword evidence="3" id="KW-0325">Glycoprotein</keyword>
<reference evidence="6 7" key="1">
    <citation type="journal article" date="2022" name="Nat. Ecol. Evol.">
        <title>A masculinizing supergene underlies an exaggerated male reproductive morph in a spider.</title>
        <authorList>
            <person name="Hendrickx F."/>
            <person name="De Corte Z."/>
            <person name="Sonet G."/>
            <person name="Van Belleghem S.M."/>
            <person name="Kostlbacher S."/>
            <person name="Vangestel C."/>
        </authorList>
    </citation>
    <scope>NUCLEOTIDE SEQUENCE [LARGE SCALE GENOMIC DNA]</scope>
    <source>
        <strain evidence="6">W744_W776</strain>
    </source>
</reference>
<feature type="chain" id="PRO_5043697809" description="Spaetzle domain-containing protein" evidence="4">
    <location>
        <begin position="24"/>
        <end position="267"/>
    </location>
</feature>
<feature type="signal peptide" evidence="4">
    <location>
        <begin position="1"/>
        <end position="23"/>
    </location>
</feature>
<keyword evidence="1 4" id="KW-0732">Signal</keyword>
<evidence type="ECO:0000313" key="7">
    <source>
        <dbReference type="Proteomes" id="UP000827092"/>
    </source>
</evidence>
<evidence type="ECO:0000256" key="1">
    <source>
        <dbReference type="ARBA" id="ARBA00022729"/>
    </source>
</evidence>